<keyword evidence="3" id="KW-1185">Reference proteome</keyword>
<dbReference type="Proteomes" id="UP000249402">
    <property type="component" value="Unassembled WGS sequence"/>
</dbReference>
<feature type="region of interest" description="Disordered" evidence="1">
    <location>
        <begin position="107"/>
        <end position="154"/>
    </location>
</feature>
<evidence type="ECO:0000256" key="1">
    <source>
        <dbReference type="SAM" id="MobiDB-lite"/>
    </source>
</evidence>
<name>A0A395GLU5_9EURO</name>
<organism evidence="2 3">
    <name type="scientific">Aspergillus ibericus CBS 121593</name>
    <dbReference type="NCBI Taxonomy" id="1448316"/>
    <lineage>
        <taxon>Eukaryota</taxon>
        <taxon>Fungi</taxon>
        <taxon>Dikarya</taxon>
        <taxon>Ascomycota</taxon>
        <taxon>Pezizomycotina</taxon>
        <taxon>Eurotiomycetes</taxon>
        <taxon>Eurotiomycetidae</taxon>
        <taxon>Eurotiales</taxon>
        <taxon>Aspergillaceae</taxon>
        <taxon>Aspergillus</taxon>
        <taxon>Aspergillus subgen. Circumdati</taxon>
    </lineage>
</organism>
<dbReference type="GeneID" id="37219488"/>
<evidence type="ECO:0000313" key="3">
    <source>
        <dbReference type="Proteomes" id="UP000249402"/>
    </source>
</evidence>
<dbReference type="AlphaFoldDB" id="A0A395GLU5"/>
<protein>
    <submittedName>
        <fullName evidence="2">Uncharacterized protein</fullName>
    </submittedName>
</protein>
<dbReference type="OrthoDB" id="4431916at2759"/>
<sequence length="459" mass="49201">MAPKTLLFYAKRNGSYWLSNFPGLPVADASPLVDLTDKELTFESELLLAISSTMEGNPLLKRHNYFASYKMCGTVYVLLEKRDTLFPLTPLSSCGSTLGVRSVDSNEGLRRARPTSESIVGSEEGQDADWMSSGRSSPAGVTRNEGHASSVDGNMQVGWQNLGRIVHRNGRFPRVKSGWSAPRHTKLPSVVRWDKLTDDDGIIKPSNSEGHASVALSEDKRISHLQAAKYDHHALVIDSSKDKATSSNEQAAEKGRHMATHPLIVGQDIQTNKSDTEDNASIKSTLARNGSASSGSTFAAKLADATDALKEKMPSLTRTPYPPLSGFDTSLLQRLPSPYGNLYLSPPTSSYPHNPSYPSTSRYGAVSAPLDDGLSCCPPHALAYNAYPRGDYMSPAYRQPVDHIAKHCPSSSGPAPTSPAASIPPVASVPAEAPAPAPDSTTAPTPTVDSKPAYDGPDW</sequence>
<dbReference type="RefSeq" id="XP_025570125.1">
    <property type="nucleotide sequence ID" value="XM_025714623.1"/>
</dbReference>
<dbReference type="EMBL" id="KZ824485">
    <property type="protein sequence ID" value="RAK95797.1"/>
    <property type="molecule type" value="Genomic_DNA"/>
</dbReference>
<feature type="compositionally biased region" description="Low complexity" evidence="1">
    <location>
        <begin position="409"/>
        <end position="448"/>
    </location>
</feature>
<accession>A0A395GLU5</accession>
<dbReference type="VEuPathDB" id="FungiDB:BO80DRAFT_248965"/>
<gene>
    <name evidence="2" type="ORF">BO80DRAFT_248965</name>
</gene>
<feature type="region of interest" description="Disordered" evidence="1">
    <location>
        <begin position="404"/>
        <end position="459"/>
    </location>
</feature>
<proteinExistence type="predicted"/>
<evidence type="ECO:0000313" key="2">
    <source>
        <dbReference type="EMBL" id="RAK95797.1"/>
    </source>
</evidence>
<reference evidence="2 3" key="1">
    <citation type="submission" date="2018-02" db="EMBL/GenBank/DDBJ databases">
        <title>The genomes of Aspergillus section Nigri reveals drivers in fungal speciation.</title>
        <authorList>
            <consortium name="DOE Joint Genome Institute"/>
            <person name="Vesth T.C."/>
            <person name="Nybo J."/>
            <person name="Theobald S."/>
            <person name="Brandl J."/>
            <person name="Frisvad J.C."/>
            <person name="Nielsen K.F."/>
            <person name="Lyhne E.K."/>
            <person name="Kogle M.E."/>
            <person name="Kuo A."/>
            <person name="Riley R."/>
            <person name="Clum A."/>
            <person name="Nolan M."/>
            <person name="Lipzen A."/>
            <person name="Salamov A."/>
            <person name="Henrissat B."/>
            <person name="Wiebenga A."/>
            <person name="De vries R.P."/>
            <person name="Grigoriev I.V."/>
            <person name="Mortensen U.H."/>
            <person name="Andersen M.R."/>
            <person name="Baker S.E."/>
        </authorList>
    </citation>
    <scope>NUCLEOTIDE SEQUENCE [LARGE SCALE GENOMIC DNA]</scope>
    <source>
        <strain evidence="2 3">CBS 121593</strain>
    </source>
</reference>